<dbReference type="GeneID" id="24425116"/>
<reference evidence="2 3" key="3">
    <citation type="journal article" date="2016" name="Sci. Rep.">
        <title>Genome-wide diversity and gene expression profiling of Babesia microti isolates identify polymorphic genes that mediate host-pathogen interactions.</title>
        <authorList>
            <person name="Silva J.C."/>
            <person name="Cornillot E."/>
            <person name="McCracken C."/>
            <person name="Usmani-Brown S."/>
            <person name="Dwivedi A."/>
            <person name="Ifeonu O.O."/>
            <person name="Crabtree J."/>
            <person name="Gotia H.T."/>
            <person name="Virji A.Z."/>
            <person name="Reynes C."/>
            <person name="Colinge J."/>
            <person name="Kumar V."/>
            <person name="Lawres L."/>
            <person name="Pazzi J.E."/>
            <person name="Pablo J.V."/>
            <person name="Hung C."/>
            <person name="Brancato J."/>
            <person name="Kumari P."/>
            <person name="Orvis J."/>
            <person name="Tretina K."/>
            <person name="Chibucos M."/>
            <person name="Ott S."/>
            <person name="Sadzewicz L."/>
            <person name="Sengamalay N."/>
            <person name="Shetty A.C."/>
            <person name="Su Q."/>
            <person name="Tallon L."/>
            <person name="Fraser C.M."/>
            <person name="Frutos R."/>
            <person name="Molina D.M."/>
            <person name="Krause P.J."/>
            <person name="Ben Mamoun C."/>
        </authorList>
    </citation>
    <scope>NUCLEOTIDE SEQUENCE [LARGE SCALE GENOMIC DNA]</scope>
    <source>
        <strain evidence="2 3">RI</strain>
    </source>
</reference>
<protein>
    <recommendedName>
        <fullName evidence="4">GPI transamidase component PIG-S</fullName>
    </recommendedName>
</protein>
<reference evidence="2 3" key="1">
    <citation type="journal article" date="2012" name="Nucleic Acids Res.">
        <title>Sequencing of the smallest Apicomplexan genome from the human pathogen Babesia microti.</title>
        <authorList>
            <person name="Cornillot E."/>
            <person name="Hadj-Kaddour K."/>
            <person name="Dassouli A."/>
            <person name="Noel B."/>
            <person name="Ranwez V."/>
            <person name="Vacherie B."/>
            <person name="Augagneur Y."/>
            <person name="Bres V."/>
            <person name="Duclos A."/>
            <person name="Randazzo S."/>
            <person name="Carcy B."/>
            <person name="Debierre-Grockiego F."/>
            <person name="Delbecq S."/>
            <person name="Moubri-Menage K."/>
            <person name="Shams-Eldin H."/>
            <person name="Usmani-Brown S."/>
            <person name="Bringaud F."/>
            <person name="Wincker P."/>
            <person name="Vivares C.P."/>
            <person name="Schwarz R.T."/>
            <person name="Schetters T.P."/>
            <person name="Krause P.J."/>
            <person name="Gorenflot A."/>
            <person name="Berry V."/>
            <person name="Barbe V."/>
            <person name="Ben Mamoun C."/>
        </authorList>
    </citation>
    <scope>NUCLEOTIDE SEQUENCE [LARGE SCALE GENOMIC DNA]</scope>
    <source>
        <strain evidence="2 3">RI</strain>
    </source>
</reference>
<sequence>MHFSSFKVIIYYLIASLILYISIYYSKLSTEYYSLSTRQLNSLKREIDTRSCNNKEPNIRLYIVPDSVTEYTLAIKILKEAWTSINSTDLLNDSITTDLSTLNGSNVKSINCVQISIAYSSKNLVQDSKLPGLHGNYYIFLQKSNYFDNENDSKFLLEISDPGIHVMLYGLKSDENMIAGIIWNIAQKSFFGPHSKFSDDGSKISNAMSALPFHSQYDFNFILTTDNNFRPSWNFHSQVLPIIRPTLDAFSTISHINIQSQIIGSTGILSCSEKSQDYTIINVKNECLYSKLDKLLPRGVISKASHFAPPEINFIAYINDLNLVFQDGNKFDNAISIRNWGFISTLMVHEPNKFYKLSDLEVKHLSGQWFTHLRISFGLPLHLLEYASITKIDNPNIIYLKKLQNLTFLVKAFEFEAWDTFTNFEYNSLAAKALDEYINSTTSNLSYLVSISKLHFRMQVPQRIRMGFKECISLLRCSISTLNGETCGDLTDYRNLLLRLRFISKDVDHEPLINVSLGLARQAYEVSKNLLSDDSMGLINYTYSQSTLIFLMFGVFPFLSTQIATIIKLIKKKIKN</sequence>
<feature type="transmembrane region" description="Helical" evidence="1">
    <location>
        <begin position="9"/>
        <end position="26"/>
    </location>
</feature>
<dbReference type="GO" id="GO:0006506">
    <property type="term" value="P:GPI anchor biosynthetic process"/>
    <property type="evidence" value="ECO:0007669"/>
    <property type="project" value="UniProtKB-UniPathway"/>
</dbReference>
<keyword evidence="1" id="KW-0812">Transmembrane</keyword>
<evidence type="ECO:0000313" key="3">
    <source>
        <dbReference type="Proteomes" id="UP000002899"/>
    </source>
</evidence>
<dbReference type="Proteomes" id="UP000002899">
    <property type="component" value="Chromosome III"/>
</dbReference>
<dbReference type="VEuPathDB" id="PiroplasmaDB:BMR1_03g02367"/>
<keyword evidence="1" id="KW-1133">Transmembrane helix</keyword>
<proteinExistence type="predicted"/>
<dbReference type="RefSeq" id="XP_021338609.1">
    <property type="nucleotide sequence ID" value="XM_021482045.1"/>
</dbReference>
<dbReference type="GO" id="GO:0042765">
    <property type="term" value="C:GPI-anchor transamidase complex"/>
    <property type="evidence" value="ECO:0007669"/>
    <property type="project" value="InterPro"/>
</dbReference>
<dbReference type="KEGG" id="bmic:BMR1_03g02367"/>
<dbReference type="EMBL" id="LN871598">
    <property type="protein sequence ID" value="SJK86452.1"/>
    <property type="molecule type" value="Genomic_DNA"/>
</dbReference>
<evidence type="ECO:0008006" key="4">
    <source>
        <dbReference type="Google" id="ProtNLM"/>
    </source>
</evidence>
<name>A0A1R4ABR3_BABMR</name>
<dbReference type="InterPro" id="IPR019540">
    <property type="entry name" value="PtdIno-glycan_biosynth_class_S"/>
</dbReference>
<evidence type="ECO:0000313" key="2">
    <source>
        <dbReference type="EMBL" id="SJK86452.1"/>
    </source>
</evidence>
<feature type="transmembrane region" description="Helical" evidence="1">
    <location>
        <begin position="548"/>
        <end position="570"/>
    </location>
</feature>
<evidence type="ECO:0000256" key="1">
    <source>
        <dbReference type="SAM" id="Phobius"/>
    </source>
</evidence>
<keyword evidence="1" id="KW-0472">Membrane</keyword>
<keyword evidence="3" id="KW-1185">Reference proteome</keyword>
<organism evidence="2 3">
    <name type="scientific">Babesia microti (strain RI)</name>
    <dbReference type="NCBI Taxonomy" id="1133968"/>
    <lineage>
        <taxon>Eukaryota</taxon>
        <taxon>Sar</taxon>
        <taxon>Alveolata</taxon>
        <taxon>Apicomplexa</taxon>
        <taxon>Aconoidasida</taxon>
        <taxon>Piroplasmida</taxon>
        <taxon>Babesiidae</taxon>
        <taxon>Babesia</taxon>
    </lineage>
</organism>
<dbReference type="Pfam" id="PF10510">
    <property type="entry name" value="PIG-S"/>
    <property type="match status" value="1"/>
</dbReference>
<reference evidence="2 3" key="2">
    <citation type="journal article" date="2013" name="PLoS ONE">
        <title>Whole genome mapping and re-organization of the nuclear and mitochondrial genomes of Babesia microti isolates.</title>
        <authorList>
            <person name="Cornillot E."/>
            <person name="Dassouli A."/>
            <person name="Garg A."/>
            <person name="Pachikara N."/>
            <person name="Randazzo S."/>
            <person name="Depoix D."/>
            <person name="Carcy B."/>
            <person name="Delbecq S."/>
            <person name="Frutos R."/>
            <person name="Silva J.C."/>
            <person name="Sutton R."/>
            <person name="Krause P.J."/>
            <person name="Mamoun C.B."/>
        </authorList>
    </citation>
    <scope>NUCLEOTIDE SEQUENCE [LARGE SCALE GENOMIC DNA]</scope>
    <source>
        <strain evidence="2 3">RI</strain>
    </source>
</reference>
<dbReference type="AlphaFoldDB" id="A0A1R4ABR3"/>
<gene>
    <name evidence="2" type="ORF">BMR1_03g02367</name>
</gene>
<dbReference type="GO" id="GO:0016255">
    <property type="term" value="P:attachment of GPI anchor to protein"/>
    <property type="evidence" value="ECO:0007669"/>
    <property type="project" value="InterPro"/>
</dbReference>
<accession>A0A1R4ABR3</accession>
<dbReference type="UniPathway" id="UPA00196"/>